<dbReference type="GO" id="GO:0071949">
    <property type="term" value="F:FAD binding"/>
    <property type="evidence" value="ECO:0007669"/>
    <property type="project" value="InterPro"/>
</dbReference>
<dbReference type="PANTHER" id="PTHR43004">
    <property type="entry name" value="TRK SYSTEM POTASSIUM UPTAKE PROTEIN"/>
    <property type="match status" value="1"/>
</dbReference>
<dbReference type="Gene3D" id="3.50.50.60">
    <property type="entry name" value="FAD/NAD(P)-binding domain"/>
    <property type="match status" value="1"/>
</dbReference>
<evidence type="ECO:0000313" key="7">
    <source>
        <dbReference type="EMBL" id="KIX94531.1"/>
    </source>
</evidence>
<dbReference type="PRINTS" id="PR00420">
    <property type="entry name" value="RNGMNOXGNASE"/>
</dbReference>
<dbReference type="Gene3D" id="3.30.9.10">
    <property type="entry name" value="D-Amino Acid Oxidase, subunit A, domain 2"/>
    <property type="match status" value="1"/>
</dbReference>
<dbReference type="OrthoDB" id="2690153at2759"/>
<dbReference type="GO" id="GO:0008270">
    <property type="term" value="F:zinc ion binding"/>
    <property type="evidence" value="ECO:0007669"/>
    <property type="project" value="InterPro"/>
</dbReference>
<dbReference type="InterPro" id="IPR036188">
    <property type="entry name" value="FAD/NAD-bd_sf"/>
</dbReference>
<protein>
    <recommendedName>
        <fullName evidence="6">Xylanolytic transcriptional activator regulatory domain-containing protein</fullName>
    </recommendedName>
</protein>
<feature type="region of interest" description="Disordered" evidence="5">
    <location>
        <begin position="1168"/>
        <end position="1190"/>
    </location>
</feature>
<evidence type="ECO:0000256" key="2">
    <source>
        <dbReference type="ARBA" id="ARBA00022827"/>
    </source>
</evidence>
<feature type="region of interest" description="Disordered" evidence="5">
    <location>
        <begin position="701"/>
        <end position="721"/>
    </location>
</feature>
<dbReference type="GeneID" id="27715663"/>
<proteinExistence type="predicted"/>
<evidence type="ECO:0000256" key="3">
    <source>
        <dbReference type="ARBA" id="ARBA00023002"/>
    </source>
</evidence>
<keyword evidence="1" id="KW-0285">Flavoprotein</keyword>
<evidence type="ECO:0000259" key="6">
    <source>
        <dbReference type="SMART" id="SM00906"/>
    </source>
</evidence>
<dbReference type="STRING" id="1442371.A0A0D2IBK9"/>
<reference evidence="7 8" key="1">
    <citation type="submission" date="2015-01" db="EMBL/GenBank/DDBJ databases">
        <title>The Genome Sequence of Fonsecaea multimorphosa CBS 102226.</title>
        <authorList>
            <consortium name="The Broad Institute Genomics Platform"/>
            <person name="Cuomo C."/>
            <person name="de Hoog S."/>
            <person name="Gorbushina A."/>
            <person name="Stielow B."/>
            <person name="Teixiera M."/>
            <person name="Abouelleil A."/>
            <person name="Chapman S.B."/>
            <person name="Priest M."/>
            <person name="Young S.K."/>
            <person name="Wortman J."/>
            <person name="Nusbaum C."/>
            <person name="Birren B."/>
        </authorList>
    </citation>
    <scope>NUCLEOTIDE SEQUENCE [LARGE SCALE GENOMIC DNA]</scope>
    <source>
        <strain evidence="7 8">CBS 102226</strain>
    </source>
</reference>
<dbReference type="GO" id="GO:0006351">
    <property type="term" value="P:DNA-templated transcription"/>
    <property type="evidence" value="ECO:0007669"/>
    <property type="project" value="InterPro"/>
</dbReference>
<dbReference type="PANTHER" id="PTHR43004:SF8">
    <property type="entry name" value="FAD-BINDING DOMAIN-CONTAINING PROTEIN-RELATED"/>
    <property type="match status" value="1"/>
</dbReference>
<dbReference type="EMBL" id="KN848087">
    <property type="protein sequence ID" value="KIX94531.1"/>
    <property type="molecule type" value="Genomic_DNA"/>
</dbReference>
<dbReference type="CDD" id="cd12148">
    <property type="entry name" value="fungal_TF_MHR"/>
    <property type="match status" value="1"/>
</dbReference>
<keyword evidence="8" id="KW-1185">Reference proteome</keyword>
<accession>A0A0D2IBK9</accession>
<dbReference type="SUPFAM" id="SSF51905">
    <property type="entry name" value="FAD/NAD(P)-binding domain"/>
    <property type="match status" value="1"/>
</dbReference>
<gene>
    <name evidence="7" type="ORF">Z520_09917</name>
</gene>
<evidence type="ECO:0000313" key="8">
    <source>
        <dbReference type="Proteomes" id="UP000053411"/>
    </source>
</evidence>
<dbReference type="AlphaFoldDB" id="A0A0D2IBK9"/>
<dbReference type="GO" id="GO:0016709">
    <property type="term" value="F:oxidoreductase activity, acting on paired donors, with incorporation or reduction of molecular oxygen, NAD(P)H as one donor, and incorporation of one atom of oxygen"/>
    <property type="evidence" value="ECO:0007669"/>
    <property type="project" value="UniProtKB-ARBA"/>
</dbReference>
<evidence type="ECO:0000256" key="5">
    <source>
        <dbReference type="SAM" id="MobiDB-lite"/>
    </source>
</evidence>
<name>A0A0D2IBK9_9EURO</name>
<dbReference type="InterPro" id="IPR002938">
    <property type="entry name" value="FAD-bd"/>
</dbReference>
<keyword evidence="2" id="KW-0274">FAD</keyword>
<dbReference type="GO" id="GO:0003677">
    <property type="term" value="F:DNA binding"/>
    <property type="evidence" value="ECO:0007669"/>
    <property type="project" value="InterPro"/>
</dbReference>
<dbReference type="Proteomes" id="UP000053411">
    <property type="component" value="Unassembled WGS sequence"/>
</dbReference>
<keyword evidence="3" id="KW-0560">Oxidoreductase</keyword>
<dbReference type="RefSeq" id="XP_016628654.1">
    <property type="nucleotide sequence ID" value="XM_016780411.1"/>
</dbReference>
<dbReference type="VEuPathDB" id="FungiDB:Z520_09917"/>
<dbReference type="SMART" id="SM00906">
    <property type="entry name" value="Fungal_trans"/>
    <property type="match status" value="1"/>
</dbReference>
<sequence>MECIRDLDMDLENEFLKLGYAGPEKGLTRWCSTMKGREFGRINSWGSGPKRGGDFELHSPCTHLEFPQTLVEPILLRYATQHGFPCRFSTRLTRFDTSAPGSVLAEVEDRIYGIIQKIRCKYLYGADGAKSTVVQQLGLPMSIKPSQGIALNVLLRADLSDIMKSRVGNLHYVIQPDVEQPDFAAWSIVRMVKPWYEWLVIMMYKPTCPADFMPEKKQVEDQAKSVLGDVSIPVDILRIDKWFINETVAECYSKGQVFCLGDAVHRHPPMNGLGSNTCIQDAANLAWKVALVEKGLAGRSLLDSYSVERAPVGAGVVDRANSSLREHIPIFESLGFLNPSLQERKQQLAILDEVSERGRARRQQLIHSIDYTCHEFLAQGSDMGQRYESSAIFLDDAGTPPKPPLDPVLYYEPHTYPGVRLPHAWLNTSIPQKPVSTLDLSGKGRFALFIGHGGDMWRVAAARVKENLGLDVAVFAVGFGLEYEAVYNDWYHRREVNEDGCVLLSTYLGREVFSRRLESVPISSTVFIMYARRLVAELLRGGHNIPLLVESEILIQRMPAIDAKPPKFVVMAAFRHLPSFLVEERQQEDNEDRCYAALLALLEQQGRKLDLLTGQMAMLTGAQNLPSPPSSREHGFETAYKRGLPLLHSQTSSLFCINVIDPGVQKFHGSNKPMTQPASPSTSTPSPFWIIQGEIVDGDWSDMSQSDASGSPSSASHMPLPQVLSPSSLLHPLEELDDNQIMQTIESYGVLEGLMYPIVDTAHIMRIAECFTGARAPYSNQRPPGFPTLELRRSDLVILKLVLATGLLTEGDTHSTMALRLFQSVHSEVESMLWSDTVDLKDLVSMTLVCIFYLRRGIWRRGWRFLGNVTRIILELGLNREIVLIRSFPDASTRSWVVNTIWTIYVLERQLSYGLGVANAAQELRLEPTFPRPLGAVFLIAMAEYSRIGKQATDDLFCDGRDTGPQLLHNWRERYAFFQYQLEQWTQHTSSDLEHTSANERATAALHLVRTTLSLRANHLRTLISRSFLCTTLRDAAPPDIWTTSVDVAANTVEILVGLDNSTKEFRFHQALFNHFLITALDVLLFATTFGSSKRGNPSANGKEIIITEEAHLKARQSSLVAMNLLRALAGTTYHSKYLWERMRGVAAHLNLSSYLFSTAPGAPGVSGGNAVPDLQGQAAASGPADQANTEHCPLRAEQANDLSGGQYDTDIGKPKLSRPIEDYSVWDWGGDLLLSEFEFLPDTSSLRLFP</sequence>
<dbReference type="Pfam" id="PF01494">
    <property type="entry name" value="FAD_binding_3"/>
    <property type="match status" value="1"/>
</dbReference>
<evidence type="ECO:0000256" key="4">
    <source>
        <dbReference type="ARBA" id="ARBA00023242"/>
    </source>
</evidence>
<evidence type="ECO:0000256" key="1">
    <source>
        <dbReference type="ARBA" id="ARBA00022630"/>
    </source>
</evidence>
<feature type="domain" description="Xylanolytic transcriptional activator regulatory" evidence="6">
    <location>
        <begin position="862"/>
        <end position="937"/>
    </location>
</feature>
<organism evidence="7 8">
    <name type="scientific">Fonsecaea multimorphosa CBS 102226</name>
    <dbReference type="NCBI Taxonomy" id="1442371"/>
    <lineage>
        <taxon>Eukaryota</taxon>
        <taxon>Fungi</taxon>
        <taxon>Dikarya</taxon>
        <taxon>Ascomycota</taxon>
        <taxon>Pezizomycotina</taxon>
        <taxon>Eurotiomycetes</taxon>
        <taxon>Chaetothyriomycetidae</taxon>
        <taxon>Chaetothyriales</taxon>
        <taxon>Herpotrichiellaceae</taxon>
        <taxon>Fonsecaea</taxon>
    </lineage>
</organism>
<dbReference type="InterPro" id="IPR007219">
    <property type="entry name" value="XnlR_reg_dom"/>
</dbReference>
<keyword evidence="4" id="KW-0539">Nucleus</keyword>
<dbReference type="Gene3D" id="3.40.30.120">
    <property type="match status" value="1"/>
</dbReference>
<dbReference type="InterPro" id="IPR050641">
    <property type="entry name" value="RIFMO-like"/>
</dbReference>